<evidence type="ECO:0000313" key="2">
    <source>
        <dbReference type="EMBL" id="TEB38449.1"/>
    </source>
</evidence>
<dbReference type="Proteomes" id="UP000298030">
    <property type="component" value="Unassembled WGS sequence"/>
</dbReference>
<reference evidence="2 3" key="1">
    <citation type="journal article" date="2019" name="Nat. Ecol. Evol.">
        <title>Megaphylogeny resolves global patterns of mushroom evolution.</title>
        <authorList>
            <person name="Varga T."/>
            <person name="Krizsan K."/>
            <person name="Foldi C."/>
            <person name="Dima B."/>
            <person name="Sanchez-Garcia M."/>
            <person name="Sanchez-Ramirez S."/>
            <person name="Szollosi G.J."/>
            <person name="Szarkandi J.G."/>
            <person name="Papp V."/>
            <person name="Albert L."/>
            <person name="Andreopoulos W."/>
            <person name="Angelini C."/>
            <person name="Antonin V."/>
            <person name="Barry K.W."/>
            <person name="Bougher N.L."/>
            <person name="Buchanan P."/>
            <person name="Buyck B."/>
            <person name="Bense V."/>
            <person name="Catcheside P."/>
            <person name="Chovatia M."/>
            <person name="Cooper J."/>
            <person name="Damon W."/>
            <person name="Desjardin D."/>
            <person name="Finy P."/>
            <person name="Geml J."/>
            <person name="Haridas S."/>
            <person name="Hughes K."/>
            <person name="Justo A."/>
            <person name="Karasinski D."/>
            <person name="Kautmanova I."/>
            <person name="Kiss B."/>
            <person name="Kocsube S."/>
            <person name="Kotiranta H."/>
            <person name="LaButti K.M."/>
            <person name="Lechner B.E."/>
            <person name="Liimatainen K."/>
            <person name="Lipzen A."/>
            <person name="Lukacs Z."/>
            <person name="Mihaltcheva S."/>
            <person name="Morgado L.N."/>
            <person name="Niskanen T."/>
            <person name="Noordeloos M.E."/>
            <person name="Ohm R.A."/>
            <person name="Ortiz-Santana B."/>
            <person name="Ovrebo C."/>
            <person name="Racz N."/>
            <person name="Riley R."/>
            <person name="Savchenko A."/>
            <person name="Shiryaev A."/>
            <person name="Soop K."/>
            <person name="Spirin V."/>
            <person name="Szebenyi C."/>
            <person name="Tomsovsky M."/>
            <person name="Tulloss R.E."/>
            <person name="Uehling J."/>
            <person name="Grigoriev I.V."/>
            <person name="Vagvolgyi C."/>
            <person name="Papp T."/>
            <person name="Martin F.M."/>
            <person name="Miettinen O."/>
            <person name="Hibbett D.S."/>
            <person name="Nagy L.G."/>
        </authorList>
    </citation>
    <scope>NUCLEOTIDE SEQUENCE [LARGE SCALE GENOMIC DNA]</scope>
    <source>
        <strain evidence="2 3">FP101781</strain>
    </source>
</reference>
<feature type="region of interest" description="Disordered" evidence="1">
    <location>
        <begin position="350"/>
        <end position="369"/>
    </location>
</feature>
<dbReference type="AlphaFoldDB" id="A0A4Y7TY09"/>
<organism evidence="2 3">
    <name type="scientific">Coprinellus micaceus</name>
    <name type="common">Glistening ink-cap mushroom</name>
    <name type="synonym">Coprinus micaceus</name>
    <dbReference type="NCBI Taxonomy" id="71717"/>
    <lineage>
        <taxon>Eukaryota</taxon>
        <taxon>Fungi</taxon>
        <taxon>Dikarya</taxon>
        <taxon>Basidiomycota</taxon>
        <taxon>Agaricomycotina</taxon>
        <taxon>Agaricomycetes</taxon>
        <taxon>Agaricomycetidae</taxon>
        <taxon>Agaricales</taxon>
        <taxon>Agaricineae</taxon>
        <taxon>Psathyrellaceae</taxon>
        <taxon>Coprinellus</taxon>
    </lineage>
</organism>
<feature type="region of interest" description="Disordered" evidence="1">
    <location>
        <begin position="117"/>
        <end position="318"/>
    </location>
</feature>
<proteinExistence type="predicted"/>
<sequence>MSTPYRYTPRAPHPTPISVAKEGIVQRRATRAPTVNPFQKFSQDDFESWVSGITGSLRKALGQEVEVGETPQQSVEVPPERVEGAASGMSYQAVSADTEGEEDEYLEDSFAYTRVRQNLNKGKGRDLREGPGLGNGFEGQKEEPIEILSGSEEDEVVQGEEDEGEGDDDEGIVLPTRGRYAESDEEVAEEDDDDLELYEDDEGVEEFLEDDGSRNGSPHKTEHMDYAAHREQILRAMRRQYVPREDEDYEDYGSSDLEEVPANQQHNRQRESPEVIELDLDDDDEPQPVAPQPFDDEQDLLHRDSSPPMAEVERDVLDEEDAIYSYDEAKEGELYREDVGVGVEVEAEFVGSGDEEEVQPLDDDDAFPPRTQECVEELLEPDIRDPWSGPRTFAEDFYSGGDRPLRHIQIPDAHCLEDQQEEEDDVESIDEDGKDEDEGTVIPSYFLGCATKCACQFLSLKTLKQTTIPRK</sequence>
<comment type="caution">
    <text evidence="2">The sequence shown here is derived from an EMBL/GenBank/DDBJ whole genome shotgun (WGS) entry which is preliminary data.</text>
</comment>
<feature type="region of interest" description="Disordered" evidence="1">
    <location>
        <begin position="416"/>
        <end position="438"/>
    </location>
</feature>
<evidence type="ECO:0000256" key="1">
    <source>
        <dbReference type="SAM" id="MobiDB-lite"/>
    </source>
</evidence>
<keyword evidence="3" id="KW-1185">Reference proteome</keyword>
<feature type="compositionally biased region" description="Basic and acidic residues" evidence="1">
    <location>
        <begin position="219"/>
        <end position="233"/>
    </location>
</feature>
<dbReference type="STRING" id="71717.A0A4Y7TY09"/>
<feature type="compositionally biased region" description="Acidic residues" evidence="1">
    <location>
        <begin position="245"/>
        <end position="259"/>
    </location>
</feature>
<accession>A0A4Y7TY09</accession>
<feature type="compositionally biased region" description="Basic and acidic residues" evidence="1">
    <location>
        <begin position="299"/>
        <end position="315"/>
    </location>
</feature>
<feature type="compositionally biased region" description="Acidic residues" evidence="1">
    <location>
        <begin position="183"/>
        <end position="210"/>
    </location>
</feature>
<gene>
    <name evidence="2" type="ORF">FA13DRAFT_751234</name>
</gene>
<protein>
    <submittedName>
        <fullName evidence="2">Uncharacterized protein</fullName>
    </submittedName>
</protein>
<dbReference type="EMBL" id="QPFP01000003">
    <property type="protein sequence ID" value="TEB38449.1"/>
    <property type="molecule type" value="Genomic_DNA"/>
</dbReference>
<feature type="compositionally biased region" description="Acidic residues" evidence="1">
    <location>
        <begin position="418"/>
        <end position="438"/>
    </location>
</feature>
<evidence type="ECO:0000313" key="3">
    <source>
        <dbReference type="Proteomes" id="UP000298030"/>
    </source>
</evidence>
<feature type="compositionally biased region" description="Acidic residues" evidence="1">
    <location>
        <begin position="151"/>
        <end position="171"/>
    </location>
</feature>
<feature type="compositionally biased region" description="Acidic residues" evidence="1">
    <location>
        <begin position="274"/>
        <end position="286"/>
    </location>
</feature>
<dbReference type="OrthoDB" id="2804229at2759"/>
<feature type="compositionally biased region" description="Acidic residues" evidence="1">
    <location>
        <begin position="353"/>
        <end position="366"/>
    </location>
</feature>
<feature type="region of interest" description="Disordered" evidence="1">
    <location>
        <begin position="64"/>
        <end position="87"/>
    </location>
</feature>
<name>A0A4Y7TY09_COPMI</name>